<organism evidence="1">
    <name type="scientific">freshwater metagenome</name>
    <dbReference type="NCBI Taxonomy" id="449393"/>
    <lineage>
        <taxon>unclassified sequences</taxon>
        <taxon>metagenomes</taxon>
        <taxon>ecological metagenomes</taxon>
    </lineage>
</organism>
<sequence length="50" mass="5516">MIESELTEDSGHLTPSLKIKREVVTRDFAPIIDEIYGGAPTTSEALKIQD</sequence>
<reference evidence="1" key="1">
    <citation type="submission" date="2020-05" db="EMBL/GenBank/DDBJ databases">
        <authorList>
            <person name="Chiriac C."/>
            <person name="Salcher M."/>
            <person name="Ghai R."/>
            <person name="Kavagutti S V."/>
        </authorList>
    </citation>
    <scope>NUCLEOTIDE SEQUENCE</scope>
</reference>
<proteinExistence type="predicted"/>
<dbReference type="AlphaFoldDB" id="A0A6J6LV35"/>
<accession>A0A6J6LV35</accession>
<gene>
    <name evidence="1" type="ORF">UFOPK2328_00207</name>
</gene>
<protein>
    <submittedName>
        <fullName evidence="1">Unannotated protein</fullName>
    </submittedName>
</protein>
<name>A0A6J6LV35_9ZZZZ</name>
<evidence type="ECO:0000313" key="1">
    <source>
        <dbReference type="EMBL" id="CAB4664394.1"/>
    </source>
</evidence>
<dbReference type="EMBL" id="CAEZWX010000016">
    <property type="protein sequence ID" value="CAB4664394.1"/>
    <property type="molecule type" value="Genomic_DNA"/>
</dbReference>